<dbReference type="eggNOG" id="ENOG502Z7N8">
    <property type="taxonomic scope" value="Bacteria"/>
</dbReference>
<dbReference type="STRING" id="247633.GP2143_04098"/>
<sequence length="795" mass="92039">MKLKYTSPAALLAVAILFSGCGVLAKKYFNGFYGPASVVERTTMLEPYYEPEFHQDIKPIVDSRCVVCHGCYDAPCQLKMTSFENLDRGANASKVYDGTRLLAANLTRASIGGGTTEEWRESGFFPVLNEHEQTSEANTRASLIYRMLELKKDHPLPPGRILPDSFDFALNRSQQCKKIEEFDRFEKKFPLWGMPYGLPAIDKEQHETFVRWLKSGAKARFPGKRPSRHQAQINQWEVFFNGISMKEQLMSRYIYEHLFLANMYFSSSTAAVGEDREFFKLVRSSKPPGHAMDVIATRRPFDDPGGEFYYRLKRVESTVLAKQHMPYLLDETRLKYWNQLFLKTQYTVKKLPSYQSLLAANPFETFKDIPTDVRYKFMLDEAQFTIMGFIKGPVCRGQVALNVIHDHFWVLFVDPEAQQQFMPDELLTREVKNLRLPAEKESNVFTPLSSWMKYSRLEKKYLAAKEDQLYKELLKGEGFGLESLWNGNGSNKNAALTIFRHFDSSTVMKGLVGDTPKTAWVIGYPLLERIHYLLVAGFDVYGNVGHQLLTRLYMDFLRMEGESNFLRLLPNDAALKALDFWYRGEEDRVDNYIKEMNTRRLEATAIQFKTENPKKELFDLVRTYMGEKVVAKDLLNSRPSPSVTEEYQRQLQELSKIEGAPLGFLPEQTIIKLALVNGKQRLISLVRNKSHSNVSHLFGEQYRLIPEEQTLSVVEGIVGVYPNVFFDLYELDLENFVEMIEGLRSENDYQKLLTRYGVRRTNSNFWAYSDTIHDIYRQQYPVDAGFLDYNRIENR</sequence>
<dbReference type="Pfam" id="PF06934">
    <property type="entry name" value="CTI"/>
    <property type="match status" value="1"/>
</dbReference>
<name>A0YDH1_9GAMM</name>
<evidence type="ECO:0000313" key="1">
    <source>
        <dbReference type="EMBL" id="EAW31274.1"/>
    </source>
</evidence>
<dbReference type="OrthoDB" id="9809746at2"/>
<evidence type="ECO:0000313" key="2">
    <source>
        <dbReference type="Proteomes" id="UP000004931"/>
    </source>
</evidence>
<dbReference type="PROSITE" id="PS51257">
    <property type="entry name" value="PROKAR_LIPOPROTEIN"/>
    <property type="match status" value="1"/>
</dbReference>
<dbReference type="AlphaFoldDB" id="A0YDH1"/>
<dbReference type="EMBL" id="AAVT01000004">
    <property type="protein sequence ID" value="EAW31274.1"/>
    <property type="molecule type" value="Genomic_DNA"/>
</dbReference>
<keyword evidence="1" id="KW-0413">Isomerase</keyword>
<proteinExistence type="predicted"/>
<protein>
    <submittedName>
        <fullName evidence="1">9-hexadecenoic acid cis-trans isomerase</fullName>
    </submittedName>
</protein>
<accession>A0YDH1</accession>
<gene>
    <name evidence="1" type="ORF">GP2143_04098</name>
</gene>
<dbReference type="Proteomes" id="UP000004931">
    <property type="component" value="Unassembled WGS sequence"/>
</dbReference>
<dbReference type="InterPro" id="IPR010706">
    <property type="entry name" value="Fatty_acid_cis-trans_isomerase"/>
</dbReference>
<keyword evidence="2" id="KW-1185">Reference proteome</keyword>
<comment type="caution">
    <text evidence="1">The sequence shown here is derived from an EMBL/GenBank/DDBJ whole genome shotgun (WGS) entry which is preliminary data.</text>
</comment>
<organism evidence="1 2">
    <name type="scientific">marine gamma proteobacterium HTCC2143</name>
    <dbReference type="NCBI Taxonomy" id="247633"/>
    <lineage>
        <taxon>Bacteria</taxon>
        <taxon>Pseudomonadati</taxon>
        <taxon>Pseudomonadota</taxon>
        <taxon>Gammaproteobacteria</taxon>
        <taxon>Cellvibrionales</taxon>
        <taxon>Spongiibacteraceae</taxon>
        <taxon>BD1-7 clade</taxon>
    </lineage>
</organism>
<dbReference type="GO" id="GO:0016853">
    <property type="term" value="F:isomerase activity"/>
    <property type="evidence" value="ECO:0007669"/>
    <property type="project" value="UniProtKB-KW"/>
</dbReference>
<reference evidence="1 2" key="1">
    <citation type="journal article" date="2010" name="J. Bacteriol.">
        <title>Genome sequence of the oligotrophic marine Gammaproteobacterium HTCC2143, isolated from the Oregon Coast.</title>
        <authorList>
            <person name="Oh H.M."/>
            <person name="Kang I."/>
            <person name="Ferriera S."/>
            <person name="Giovannoni S.J."/>
            <person name="Cho J.C."/>
        </authorList>
    </citation>
    <scope>NUCLEOTIDE SEQUENCE [LARGE SCALE GENOMIC DNA]</scope>
    <source>
        <strain evidence="1 2">HTCC2143</strain>
    </source>
</reference>